<reference evidence="3 4" key="1">
    <citation type="submission" date="2019-06" db="EMBL/GenBank/DDBJ databases">
        <title>Sequencing the genomes of 1000 actinobacteria strains.</title>
        <authorList>
            <person name="Klenk H.-P."/>
        </authorList>
    </citation>
    <scope>NUCLEOTIDE SEQUENCE [LARGE SCALE GENOMIC DNA]</scope>
    <source>
        <strain evidence="3 4">DSM 45679</strain>
    </source>
</reference>
<dbReference type="PANTHER" id="PTHR34136">
    <property type="match status" value="1"/>
</dbReference>
<evidence type="ECO:0000256" key="1">
    <source>
        <dbReference type="ARBA" id="ARBA00022676"/>
    </source>
</evidence>
<evidence type="ECO:0000256" key="2">
    <source>
        <dbReference type="ARBA" id="ARBA00022679"/>
    </source>
</evidence>
<organism evidence="3 4">
    <name type="scientific">Amycolatopsis cihanbeyliensis</name>
    <dbReference type="NCBI Taxonomy" id="1128664"/>
    <lineage>
        <taxon>Bacteria</taxon>
        <taxon>Bacillati</taxon>
        <taxon>Actinomycetota</taxon>
        <taxon>Actinomycetes</taxon>
        <taxon>Pseudonocardiales</taxon>
        <taxon>Pseudonocardiaceae</taxon>
        <taxon>Amycolatopsis</taxon>
    </lineage>
</organism>
<dbReference type="OrthoDB" id="9771846at2"/>
<accession>A0A542DFP3</accession>
<dbReference type="Proteomes" id="UP000320876">
    <property type="component" value="Unassembled WGS sequence"/>
</dbReference>
<evidence type="ECO:0000313" key="4">
    <source>
        <dbReference type="Proteomes" id="UP000320876"/>
    </source>
</evidence>
<protein>
    <submittedName>
        <fullName evidence="3">N-acetylglucosaminyldiphosphoundecaprenol N-acetyl-beta-D-mannosaminyltransferase</fullName>
    </submittedName>
</protein>
<keyword evidence="2 3" id="KW-0808">Transferase</keyword>
<dbReference type="PANTHER" id="PTHR34136:SF1">
    <property type="entry name" value="UDP-N-ACETYL-D-MANNOSAMINURONIC ACID TRANSFERASE"/>
    <property type="match status" value="1"/>
</dbReference>
<dbReference type="GO" id="GO:0016758">
    <property type="term" value="F:hexosyltransferase activity"/>
    <property type="evidence" value="ECO:0007669"/>
    <property type="project" value="TreeGrafter"/>
</dbReference>
<sequence>MSEDRSVVTVVHEAPPRTVRVGPIDVAPLPEAAVVRLVERAWSRHTGGWIATANVDIARAAARDAEAAALLAEADLVVADGMPIVWAARLAGHPVPERVTGSALVFSLTEAAARAGRSVYLLGGEPGVPEAAARALADRYPGLLIAGTHSPPPGFDRTADGMADVVHKVVRAQPDLVLAGLGFPKQERTIRRLRATLPDAWYLGCGAGIPMAAGQFRRAPELAQRIGAEWVHRLALEPRRLAGRYLRDDAPFAARLLTGALLRRAATRVDPQPARFRRLKSVPSVQES</sequence>
<dbReference type="EMBL" id="VFML01000001">
    <property type="protein sequence ID" value="TQJ01841.1"/>
    <property type="molecule type" value="Genomic_DNA"/>
</dbReference>
<proteinExistence type="predicted"/>
<comment type="caution">
    <text evidence="3">The sequence shown here is derived from an EMBL/GenBank/DDBJ whole genome shotgun (WGS) entry which is preliminary data.</text>
</comment>
<dbReference type="CDD" id="cd06533">
    <property type="entry name" value="Glyco_transf_WecG_TagA"/>
    <property type="match status" value="1"/>
</dbReference>
<dbReference type="NCBIfam" id="TIGR00696">
    <property type="entry name" value="wecG_tagA_cpsF"/>
    <property type="match status" value="1"/>
</dbReference>
<dbReference type="InterPro" id="IPR004629">
    <property type="entry name" value="WecG_TagA_CpsF"/>
</dbReference>
<keyword evidence="1" id="KW-0328">Glycosyltransferase</keyword>
<dbReference type="Pfam" id="PF03808">
    <property type="entry name" value="Glyco_tran_WecG"/>
    <property type="match status" value="1"/>
</dbReference>
<evidence type="ECO:0000313" key="3">
    <source>
        <dbReference type="EMBL" id="TQJ01841.1"/>
    </source>
</evidence>
<name>A0A542DFP3_AMYCI</name>
<gene>
    <name evidence="3" type="ORF">FB471_1557</name>
</gene>
<dbReference type="AlphaFoldDB" id="A0A542DFP3"/>
<keyword evidence="4" id="KW-1185">Reference proteome</keyword>
<dbReference type="RefSeq" id="WP_141996650.1">
    <property type="nucleotide sequence ID" value="NZ_VFML01000001.1"/>
</dbReference>